<dbReference type="InterPro" id="IPR044996">
    <property type="entry name" value="COQ10-like"/>
</dbReference>
<reference evidence="5 6" key="1">
    <citation type="submission" date="2020-12" db="EMBL/GenBank/DDBJ databases">
        <title>Metabolic potential, ecology and presence of endohyphal bacteria is reflected in genomic diversity of Mucoromycotina.</title>
        <authorList>
            <person name="Muszewska A."/>
            <person name="Okrasinska A."/>
            <person name="Steczkiewicz K."/>
            <person name="Drgas O."/>
            <person name="Orlowska M."/>
            <person name="Perlinska-Lenart U."/>
            <person name="Aleksandrzak-Piekarczyk T."/>
            <person name="Szatraj K."/>
            <person name="Zielenkiewicz U."/>
            <person name="Pilsyk S."/>
            <person name="Malc E."/>
            <person name="Mieczkowski P."/>
            <person name="Kruszewska J.S."/>
            <person name="Biernat P."/>
            <person name="Pawlowska J."/>
        </authorList>
    </citation>
    <scope>NUCLEOTIDE SEQUENCE [LARGE SCALE GENOMIC DNA]</scope>
    <source>
        <strain evidence="5 6">CBS 142.35</strain>
    </source>
</reference>
<evidence type="ECO:0000313" key="5">
    <source>
        <dbReference type="EMBL" id="KAG2221278.1"/>
    </source>
</evidence>
<dbReference type="GO" id="GO:0005739">
    <property type="term" value="C:mitochondrion"/>
    <property type="evidence" value="ECO:0007669"/>
    <property type="project" value="TreeGrafter"/>
</dbReference>
<dbReference type="PANTHER" id="PTHR12901:SF10">
    <property type="entry name" value="COENZYME Q-BINDING PROTEIN COQ10, MITOCHONDRIAL"/>
    <property type="match status" value="1"/>
</dbReference>
<dbReference type="Proteomes" id="UP000646827">
    <property type="component" value="Unassembled WGS sequence"/>
</dbReference>
<dbReference type="Gene3D" id="3.30.530.20">
    <property type="match status" value="1"/>
</dbReference>
<protein>
    <recommendedName>
        <fullName evidence="4">Coenzyme Q-binding protein COQ10 START domain-containing protein</fullName>
    </recommendedName>
</protein>
<dbReference type="GO" id="GO:0048039">
    <property type="term" value="F:ubiquinone binding"/>
    <property type="evidence" value="ECO:0007669"/>
    <property type="project" value="InterPro"/>
</dbReference>
<dbReference type="PANTHER" id="PTHR12901">
    <property type="entry name" value="SPERM PROTEIN HOMOLOG"/>
    <property type="match status" value="1"/>
</dbReference>
<comment type="caution">
    <text evidence="5">The sequence shown here is derived from an EMBL/GenBank/DDBJ whole genome shotgun (WGS) entry which is preliminary data.</text>
</comment>
<dbReference type="EMBL" id="JAEPRB010000113">
    <property type="protein sequence ID" value="KAG2221278.1"/>
    <property type="molecule type" value="Genomic_DNA"/>
</dbReference>
<evidence type="ECO:0000256" key="2">
    <source>
        <dbReference type="ARBA" id="ARBA00011814"/>
    </source>
</evidence>
<accession>A0A8H7S4F8</accession>
<dbReference type="GO" id="GO:0045333">
    <property type="term" value="P:cellular respiration"/>
    <property type="evidence" value="ECO:0007669"/>
    <property type="project" value="InterPro"/>
</dbReference>
<comment type="similarity">
    <text evidence="1">Belongs to the COQ10 family.</text>
</comment>
<dbReference type="AlphaFoldDB" id="A0A8H7S4F8"/>
<dbReference type="SUPFAM" id="SSF55961">
    <property type="entry name" value="Bet v1-like"/>
    <property type="match status" value="1"/>
</dbReference>
<comment type="function">
    <text evidence="3">Required for the function of coenzyme Q in the respiratory chain. May serve as a chaperone or may be involved in the transport of Q6 from its site of synthesis to the catalytic sites of the respiratory complexes.</text>
</comment>
<dbReference type="InterPro" id="IPR023393">
    <property type="entry name" value="START-like_dom_sf"/>
</dbReference>
<comment type="subunit">
    <text evidence="2">Interacts with coenzyme Q.</text>
</comment>
<organism evidence="5 6">
    <name type="scientific">Circinella minor</name>
    <dbReference type="NCBI Taxonomy" id="1195481"/>
    <lineage>
        <taxon>Eukaryota</taxon>
        <taxon>Fungi</taxon>
        <taxon>Fungi incertae sedis</taxon>
        <taxon>Mucoromycota</taxon>
        <taxon>Mucoromycotina</taxon>
        <taxon>Mucoromycetes</taxon>
        <taxon>Mucorales</taxon>
        <taxon>Lichtheimiaceae</taxon>
        <taxon>Circinella</taxon>
    </lineage>
</organism>
<evidence type="ECO:0000313" key="6">
    <source>
        <dbReference type="Proteomes" id="UP000646827"/>
    </source>
</evidence>
<gene>
    <name evidence="5" type="ORF">INT45_000191</name>
</gene>
<name>A0A8H7S4F8_9FUNG</name>
<evidence type="ECO:0000259" key="4">
    <source>
        <dbReference type="Pfam" id="PF03364"/>
    </source>
</evidence>
<proteinExistence type="inferred from homology"/>
<evidence type="ECO:0000256" key="1">
    <source>
        <dbReference type="ARBA" id="ARBA00006885"/>
    </source>
</evidence>
<feature type="domain" description="Coenzyme Q-binding protein COQ10 START" evidence="4">
    <location>
        <begin position="19"/>
        <end position="160"/>
    </location>
</feature>
<evidence type="ECO:0000256" key="3">
    <source>
        <dbReference type="ARBA" id="ARBA00024947"/>
    </source>
</evidence>
<sequence length="171" mass="19838">MPDILPSSRKEHSERQLLNFSQEQVYNVVSNVKDYEQFVPFCTFSKVYSSRNMGHNKTLFDGELGIGFKMFEEKYTSKVTCEYPKFVEAVSSDATLFKELVTTWRFTPNLPAHKLSQPNALQHPSCFVDFNIRFEFASPLHAQASSVFFEQVSKMMLQAFVDRCNTVYTKR</sequence>
<dbReference type="CDD" id="cd07813">
    <property type="entry name" value="COQ10p_like"/>
    <property type="match status" value="1"/>
</dbReference>
<dbReference type="Pfam" id="PF03364">
    <property type="entry name" value="Polyketide_cyc"/>
    <property type="match status" value="1"/>
</dbReference>
<dbReference type="OrthoDB" id="292693at2759"/>
<dbReference type="InterPro" id="IPR005031">
    <property type="entry name" value="COQ10_START"/>
</dbReference>
<keyword evidence="6" id="KW-1185">Reference proteome</keyword>